<dbReference type="GO" id="GO:0000398">
    <property type="term" value="P:mRNA splicing, via spliceosome"/>
    <property type="evidence" value="ECO:0007669"/>
    <property type="project" value="InterPro"/>
</dbReference>
<gene>
    <name evidence="2" type="ORF">BN860_06722g</name>
</gene>
<dbReference type="Pfam" id="PF04502">
    <property type="entry name" value="Saf4_Yju2"/>
    <property type="match status" value="1"/>
</dbReference>
<feature type="compositionally biased region" description="Basic residues" evidence="1">
    <location>
        <begin position="242"/>
        <end position="252"/>
    </location>
</feature>
<accession>A0A8J2T6Y0</accession>
<name>A0A8J2T6Y0_ZYGB2</name>
<dbReference type="EMBL" id="HG316458">
    <property type="protein sequence ID" value="CDF90007.1"/>
    <property type="molecule type" value="Genomic_DNA"/>
</dbReference>
<evidence type="ECO:0000313" key="3">
    <source>
        <dbReference type="Proteomes" id="UP000019375"/>
    </source>
</evidence>
<protein>
    <submittedName>
        <fullName evidence="2">ZYBA0S05-06722g1_1</fullName>
    </submittedName>
</protein>
<proteinExistence type="predicted"/>
<dbReference type="AlphaFoldDB" id="A0A8J2T6Y0"/>
<reference evidence="3" key="1">
    <citation type="journal article" date="2013" name="Genome Announc.">
        <title>Genome sequence of the food spoilage yeast Zygosaccharomyces bailii CLIB 213(T).</title>
        <authorList>
            <person name="Galeote V."/>
            <person name="Bigey F."/>
            <person name="Devillers H."/>
            <person name="Neuveglise C."/>
            <person name="Dequin S."/>
        </authorList>
    </citation>
    <scope>NUCLEOTIDE SEQUENCE [LARGE SCALE GENOMIC DNA]</scope>
    <source>
        <strain evidence="3">CLIB 213 / ATCC 58445 / CBS 680 / CCRC 21525 / NBRC 1098 / NCYC 1416 / NRRL Y-2227</strain>
    </source>
</reference>
<sequence length="271" mass="31365">MSERKVINKYYPPDYDPIRAEQALKKASKKLKTNQRDVVTIRLMTPFSIRCSRCSEYIAKSRKFNGKKELLQEKYLDTFKIFRLSIKCPRCNNMIAFRTDPKTADFVMECGGVRNYVSKSTNGASESAKVETIDETLERLVSEHNDEEHRNITGNSGEDRMELLEQRLSKLQREQEDAEELERLKKARTLQLRKESLLRDEKNKQQQSGSFGDEELEKIAEQAFNSKGGISHTKGSLPAPKRISKSVRKLRRPTQPLKDDQNPLGVRIKRK</sequence>
<keyword evidence="3" id="KW-1185">Reference proteome</keyword>
<organism evidence="2 3">
    <name type="scientific">Zygosaccharomyces bailii (strain CLIB 213 / ATCC 58445 / CBS 680 / BCRC 21525 / NBRC 1098 / NCYC 1416 / NRRL Y-2227)</name>
    <dbReference type="NCBI Taxonomy" id="1333698"/>
    <lineage>
        <taxon>Eukaryota</taxon>
        <taxon>Fungi</taxon>
        <taxon>Dikarya</taxon>
        <taxon>Ascomycota</taxon>
        <taxon>Saccharomycotina</taxon>
        <taxon>Saccharomycetes</taxon>
        <taxon>Saccharomycetales</taxon>
        <taxon>Saccharomycetaceae</taxon>
        <taxon>Zygosaccharomyces</taxon>
    </lineage>
</organism>
<dbReference type="Proteomes" id="UP000019375">
    <property type="component" value="Unassembled WGS sequence"/>
</dbReference>
<feature type="region of interest" description="Disordered" evidence="1">
    <location>
        <begin position="197"/>
        <end position="271"/>
    </location>
</feature>
<dbReference type="PANTHER" id="PTHR12111">
    <property type="entry name" value="SPLICING FACTOR YJU2"/>
    <property type="match status" value="1"/>
</dbReference>
<dbReference type="InterPro" id="IPR007590">
    <property type="entry name" value="Saf4/Yju2"/>
</dbReference>
<evidence type="ECO:0000313" key="2">
    <source>
        <dbReference type="EMBL" id="CDF90007.1"/>
    </source>
</evidence>
<evidence type="ECO:0000256" key="1">
    <source>
        <dbReference type="SAM" id="MobiDB-lite"/>
    </source>
</evidence>
<dbReference type="PANTHER" id="PTHR12111:SF1">
    <property type="entry name" value="SPLICING FACTOR YJU2"/>
    <property type="match status" value="1"/>
</dbReference>
<dbReference type="GO" id="GO:0071006">
    <property type="term" value="C:U2-type catalytic step 1 spliceosome"/>
    <property type="evidence" value="ECO:0007669"/>
    <property type="project" value="TreeGrafter"/>
</dbReference>
<dbReference type="OrthoDB" id="674963at2759"/>